<dbReference type="Gene3D" id="2.160.20.80">
    <property type="entry name" value="E3 ubiquitin-protein ligase SopA"/>
    <property type="match status" value="1"/>
</dbReference>
<organism evidence="1 2">
    <name type="scientific">Streptomyces synnematoformans</name>
    <dbReference type="NCBI Taxonomy" id="415721"/>
    <lineage>
        <taxon>Bacteria</taxon>
        <taxon>Bacillati</taxon>
        <taxon>Actinomycetota</taxon>
        <taxon>Actinomycetes</taxon>
        <taxon>Kitasatosporales</taxon>
        <taxon>Streptomycetaceae</taxon>
        <taxon>Streptomyces</taxon>
    </lineage>
</organism>
<evidence type="ECO:0000313" key="2">
    <source>
        <dbReference type="Proteomes" id="UP001500443"/>
    </source>
</evidence>
<keyword evidence="2" id="KW-1185">Reference proteome</keyword>
<protein>
    <recommendedName>
        <fullName evidence="3">Pentapeptide repeat-containing protein</fullName>
    </recommendedName>
</protein>
<reference evidence="2" key="1">
    <citation type="journal article" date="2019" name="Int. J. Syst. Evol. Microbiol.">
        <title>The Global Catalogue of Microorganisms (GCM) 10K type strain sequencing project: providing services to taxonomists for standard genome sequencing and annotation.</title>
        <authorList>
            <consortium name="The Broad Institute Genomics Platform"/>
            <consortium name="The Broad Institute Genome Sequencing Center for Infectious Disease"/>
            <person name="Wu L."/>
            <person name="Ma J."/>
        </authorList>
    </citation>
    <scope>NUCLEOTIDE SEQUENCE [LARGE SCALE GENOMIC DNA]</scope>
    <source>
        <strain evidence="2">JCM 15481</strain>
    </source>
</reference>
<sequence length="360" mass="38203">MEGNGEGRTSEAPRRQGLDWARRVELASVLIASLVAAVGLWYSSAQVREELQISKEGQITDRYNAAVTNLGSDTMEVRLGGVYALQRIMQDSPRDHPGIANVLTTYVRAHADRPPQKGAPIAADIQAALSVIATRDPAHDDYFVPDLRAARLPGVDLGHRVPYPELRPFDPDDYRPARLEDAILTDADLTRATLTRARLHHANLTGADLTGANLDAADLSRAFLPQTDLSDAYLVGADLSGASLGGADMAETQLFKANLTGARLGGANLKGANLKGANLQQASFRDAHLQDAFLANTNMKDADLTGADLTGADVAGADLTGASVTADQLTAAHVSSTTTLPSRIADHPDVRARIADYEGP</sequence>
<dbReference type="RefSeq" id="WP_344287650.1">
    <property type="nucleotide sequence ID" value="NZ_BAAAPF010000007.1"/>
</dbReference>
<comment type="caution">
    <text evidence="1">The sequence shown here is derived from an EMBL/GenBank/DDBJ whole genome shotgun (WGS) entry which is preliminary data.</text>
</comment>
<evidence type="ECO:0000313" key="1">
    <source>
        <dbReference type="EMBL" id="GAA2109924.1"/>
    </source>
</evidence>
<dbReference type="Proteomes" id="UP001500443">
    <property type="component" value="Unassembled WGS sequence"/>
</dbReference>
<dbReference type="InterPro" id="IPR051082">
    <property type="entry name" value="Pentapeptide-BTB/POZ_domain"/>
</dbReference>
<dbReference type="EMBL" id="BAAAPF010000007">
    <property type="protein sequence ID" value="GAA2109924.1"/>
    <property type="molecule type" value="Genomic_DNA"/>
</dbReference>
<dbReference type="SUPFAM" id="SSF141571">
    <property type="entry name" value="Pentapeptide repeat-like"/>
    <property type="match status" value="1"/>
</dbReference>
<evidence type="ECO:0008006" key="3">
    <source>
        <dbReference type="Google" id="ProtNLM"/>
    </source>
</evidence>
<gene>
    <name evidence="1" type="ORF">GCM10009802_06560</name>
</gene>
<proteinExistence type="predicted"/>
<dbReference type="PANTHER" id="PTHR14136">
    <property type="entry name" value="BTB_POZ DOMAIN-CONTAINING PROTEIN KCTD9"/>
    <property type="match status" value="1"/>
</dbReference>
<accession>A0ABP5J2G2</accession>
<dbReference type="PANTHER" id="PTHR14136:SF17">
    <property type="entry name" value="BTB_POZ DOMAIN-CONTAINING PROTEIN KCTD9"/>
    <property type="match status" value="1"/>
</dbReference>
<dbReference type="InterPro" id="IPR001646">
    <property type="entry name" value="5peptide_repeat"/>
</dbReference>
<dbReference type="Pfam" id="PF00805">
    <property type="entry name" value="Pentapeptide"/>
    <property type="match status" value="3"/>
</dbReference>
<name>A0ABP5J2G2_9ACTN</name>